<reference evidence="3" key="1">
    <citation type="journal article" date="2019" name="Int. J. Syst. Evol. Microbiol.">
        <title>The Global Catalogue of Microorganisms (GCM) 10K type strain sequencing project: providing services to taxonomists for standard genome sequencing and annotation.</title>
        <authorList>
            <consortium name="The Broad Institute Genomics Platform"/>
            <consortium name="The Broad Institute Genome Sequencing Center for Infectious Disease"/>
            <person name="Wu L."/>
            <person name="Ma J."/>
        </authorList>
    </citation>
    <scope>NUCLEOTIDE SEQUENCE [LARGE SCALE GENOMIC DNA]</scope>
    <source>
        <strain evidence="3">CCTCC AB 2013263</strain>
    </source>
</reference>
<accession>A0ABV8A207</accession>
<organism evidence="2 3">
    <name type="scientific">Deinococcus antarcticus</name>
    <dbReference type="NCBI Taxonomy" id="1298767"/>
    <lineage>
        <taxon>Bacteria</taxon>
        <taxon>Thermotogati</taxon>
        <taxon>Deinococcota</taxon>
        <taxon>Deinococci</taxon>
        <taxon>Deinococcales</taxon>
        <taxon>Deinococcaceae</taxon>
        <taxon>Deinococcus</taxon>
    </lineage>
</organism>
<dbReference type="EMBL" id="JBHRZF010000011">
    <property type="protein sequence ID" value="MFC3859440.1"/>
    <property type="molecule type" value="Genomic_DNA"/>
</dbReference>
<evidence type="ECO:0000256" key="1">
    <source>
        <dbReference type="SAM" id="MobiDB-lite"/>
    </source>
</evidence>
<evidence type="ECO:0000313" key="3">
    <source>
        <dbReference type="Proteomes" id="UP001595748"/>
    </source>
</evidence>
<dbReference type="Proteomes" id="UP001595748">
    <property type="component" value="Unassembled WGS sequence"/>
</dbReference>
<proteinExistence type="predicted"/>
<name>A0ABV8A207_9DEIO</name>
<keyword evidence="3" id="KW-1185">Reference proteome</keyword>
<gene>
    <name evidence="2" type="ORF">ACFOPQ_01445</name>
</gene>
<protein>
    <submittedName>
        <fullName evidence="2">Uncharacterized protein</fullName>
    </submittedName>
</protein>
<feature type="region of interest" description="Disordered" evidence="1">
    <location>
        <begin position="190"/>
        <end position="210"/>
    </location>
</feature>
<sequence>MPPLSLVDTLDEMYQVSAQHQSPVHKELMRGLHVKVFLRPSGRRELIAWRNGDTPPSGTEMEILADDAGFIQGVYRSYELPSNPDASAYRIVESFSGKVCEHQWGMQVHVDDRRHYGEANVCRKCQASWKCLFPRKGSGKASWYYNGKKRRESAVRLLMKRGPVPDKPLLDTDPDLAALQQMGEDIKRRHAQPTLAAEQEPAAPQTTARERERIAKRAVEMERQQREDALKGRLIGHLLCIALRHALIDPWFGQGFVIAVRRKYLQDSTLPDLLEEVSGRWFQSNIRRALPYVLLVCRWRHATRALPLSATPGRARRPRSKKTRGSAA</sequence>
<dbReference type="RefSeq" id="WP_380075606.1">
    <property type="nucleotide sequence ID" value="NZ_JBHRZF010000011.1"/>
</dbReference>
<comment type="caution">
    <text evidence="2">The sequence shown here is derived from an EMBL/GenBank/DDBJ whole genome shotgun (WGS) entry which is preliminary data.</text>
</comment>
<evidence type="ECO:0000313" key="2">
    <source>
        <dbReference type="EMBL" id="MFC3859440.1"/>
    </source>
</evidence>